<keyword evidence="2" id="KW-1185">Reference proteome</keyword>
<dbReference type="Proteomes" id="UP000439752">
    <property type="component" value="Unassembled WGS sequence"/>
</dbReference>
<evidence type="ECO:0000313" key="1">
    <source>
        <dbReference type="EMBL" id="VWX35686.1"/>
    </source>
</evidence>
<evidence type="ECO:0000313" key="2">
    <source>
        <dbReference type="Proteomes" id="UP000439752"/>
    </source>
</evidence>
<accession>A0A653I982</accession>
<dbReference type="AlphaFoldDB" id="A0A653I982"/>
<dbReference type="EMBL" id="CABWKQ010000019">
    <property type="protein sequence ID" value="VWX35686.1"/>
    <property type="molecule type" value="Genomic_DNA"/>
</dbReference>
<sequence length="52" mass="5803">MEKPNFDLIKVSELLDWGYEKATKGGMGIESAYTHLLKNTVKNMGLKEASTN</sequence>
<gene>
    <name evidence="1" type="ORF">EXIGUO9Y_260091</name>
</gene>
<name>A0A653I982_9BACL</name>
<organism evidence="1 2">
    <name type="scientific">Exiguobacterium oxidotolerans</name>
    <dbReference type="NCBI Taxonomy" id="223958"/>
    <lineage>
        <taxon>Bacteria</taxon>
        <taxon>Bacillati</taxon>
        <taxon>Bacillota</taxon>
        <taxon>Bacilli</taxon>
        <taxon>Bacillales</taxon>
        <taxon>Bacillales Family XII. Incertae Sedis</taxon>
        <taxon>Exiguobacterium</taxon>
    </lineage>
</organism>
<protein>
    <submittedName>
        <fullName evidence="1">Uncharacterized protein</fullName>
    </submittedName>
</protein>
<proteinExistence type="predicted"/>
<reference evidence="1 2" key="1">
    <citation type="submission" date="2019-10" db="EMBL/GenBank/DDBJ databases">
        <authorList>
            <person name="Karimi E."/>
        </authorList>
    </citation>
    <scope>NUCLEOTIDE SEQUENCE [LARGE SCALE GENOMIC DNA]</scope>
    <source>
        <strain evidence="1">Exiguobacterium sp. 9Y</strain>
    </source>
</reference>
<dbReference type="RefSeq" id="WP_236550031.1">
    <property type="nucleotide sequence ID" value="NZ_LR732312.1"/>
</dbReference>